<keyword evidence="2" id="KW-1185">Reference proteome</keyword>
<dbReference type="GeneID" id="17263018"/>
<evidence type="ECO:0000313" key="2">
    <source>
        <dbReference type="Proteomes" id="UP000013827"/>
    </source>
</evidence>
<name>A0A0D3IU67_EMIH1</name>
<dbReference type="GeneID" id="17277770"/>
<dbReference type="RefSeq" id="XP_005767714.1">
    <property type="nucleotide sequence ID" value="XM_005767657.1"/>
</dbReference>
<sequence>MPHPGWCNHSRREGETVGDLRRADELRLVCVEDVHRRAIIAPYDALPVVHYFAGANVEDNLTGGGCTPGRR</sequence>
<accession>A0A0D3IU67</accession>
<proteinExistence type="predicted"/>
<reference evidence="1" key="2">
    <citation type="submission" date="2024-10" db="UniProtKB">
        <authorList>
            <consortium name="EnsemblProtists"/>
        </authorList>
    </citation>
    <scope>IDENTIFICATION</scope>
</reference>
<dbReference type="KEGG" id="ehx:EMIHUDRAFT_356037"/>
<evidence type="ECO:0000313" key="1">
    <source>
        <dbReference type="EnsemblProtists" id="EOD14802"/>
    </source>
</evidence>
<dbReference type="GeneID" id="17261086"/>
<dbReference type="Proteomes" id="UP000013827">
    <property type="component" value="Unassembled WGS sequence"/>
</dbReference>
<dbReference type="RefSeq" id="XP_005769287.1">
    <property type="nucleotide sequence ID" value="XM_005769230.1"/>
</dbReference>
<dbReference type="KEGG" id="ehx:EMIHUDRAFT_432652"/>
<dbReference type="PaxDb" id="2903-EOD14802"/>
<dbReference type="EnsemblProtists" id="EOD32497">
    <property type="protein sequence ID" value="EOD32497"/>
    <property type="gene ID" value="EMIHUDRAFT_364510"/>
</dbReference>
<reference evidence="2" key="1">
    <citation type="journal article" date="2013" name="Nature">
        <title>Pan genome of the phytoplankton Emiliania underpins its global distribution.</title>
        <authorList>
            <person name="Read B.A."/>
            <person name="Kegel J."/>
            <person name="Klute M.J."/>
            <person name="Kuo A."/>
            <person name="Lefebvre S.C."/>
            <person name="Maumus F."/>
            <person name="Mayer C."/>
            <person name="Miller J."/>
            <person name="Monier A."/>
            <person name="Salamov A."/>
            <person name="Young J."/>
            <person name="Aguilar M."/>
            <person name="Claverie J.M."/>
            <person name="Frickenhaus S."/>
            <person name="Gonzalez K."/>
            <person name="Herman E.K."/>
            <person name="Lin Y.C."/>
            <person name="Napier J."/>
            <person name="Ogata H."/>
            <person name="Sarno A.F."/>
            <person name="Shmutz J."/>
            <person name="Schroeder D."/>
            <person name="de Vargas C."/>
            <person name="Verret F."/>
            <person name="von Dassow P."/>
            <person name="Valentin K."/>
            <person name="Van de Peer Y."/>
            <person name="Wheeler G."/>
            <person name="Dacks J.B."/>
            <person name="Delwiche C.F."/>
            <person name="Dyhrman S.T."/>
            <person name="Glockner G."/>
            <person name="John U."/>
            <person name="Richards T."/>
            <person name="Worden A.Z."/>
            <person name="Zhang X."/>
            <person name="Grigoriev I.V."/>
            <person name="Allen A.E."/>
            <person name="Bidle K."/>
            <person name="Borodovsky M."/>
            <person name="Bowler C."/>
            <person name="Brownlee C."/>
            <person name="Cock J.M."/>
            <person name="Elias M."/>
            <person name="Gladyshev V.N."/>
            <person name="Groth M."/>
            <person name="Guda C."/>
            <person name="Hadaegh A."/>
            <person name="Iglesias-Rodriguez M.D."/>
            <person name="Jenkins J."/>
            <person name="Jones B.M."/>
            <person name="Lawson T."/>
            <person name="Leese F."/>
            <person name="Lindquist E."/>
            <person name="Lobanov A."/>
            <person name="Lomsadze A."/>
            <person name="Malik S.B."/>
            <person name="Marsh M.E."/>
            <person name="Mackinder L."/>
            <person name="Mock T."/>
            <person name="Mueller-Roeber B."/>
            <person name="Pagarete A."/>
            <person name="Parker M."/>
            <person name="Probert I."/>
            <person name="Quesneville H."/>
            <person name="Raines C."/>
            <person name="Rensing S.A."/>
            <person name="Riano-Pachon D.M."/>
            <person name="Richier S."/>
            <person name="Rokitta S."/>
            <person name="Shiraiwa Y."/>
            <person name="Soanes D.M."/>
            <person name="van der Giezen M."/>
            <person name="Wahlund T.M."/>
            <person name="Williams B."/>
            <person name="Wilson W."/>
            <person name="Wolfe G."/>
            <person name="Wurch L.L."/>
        </authorList>
    </citation>
    <scope>NUCLEOTIDE SEQUENCE</scope>
</reference>
<dbReference type="HOGENOM" id="CLU_2745374_0_0_1"/>
<dbReference type="KEGG" id="ehx:EMIHUDRAFT_364510"/>
<protein>
    <submittedName>
        <fullName evidence="1">Uncharacterized protein</fullName>
    </submittedName>
</protein>
<dbReference type="GeneID" id="17261431"/>
<dbReference type="RefSeq" id="XP_005784926.1">
    <property type="nucleotide sequence ID" value="XM_005784869.1"/>
</dbReference>
<dbReference type="EnsemblProtists" id="EOD16858">
    <property type="protein sequence ID" value="EOD16858"/>
    <property type="gene ID" value="EMIHUDRAFT_356037"/>
</dbReference>
<dbReference type="KEGG" id="ehx:EMIHUDRAFT_356408"/>
<dbReference type="AlphaFoldDB" id="A0A0D3IU67"/>
<dbReference type="EnsemblProtists" id="EOD14802">
    <property type="protein sequence ID" value="EOD14802"/>
    <property type="gene ID" value="EMIHUDRAFT_432652"/>
</dbReference>
<dbReference type="EnsemblProtists" id="EOD15285">
    <property type="protein sequence ID" value="EOD15285"/>
    <property type="gene ID" value="EMIHUDRAFT_356408"/>
</dbReference>
<dbReference type="RefSeq" id="XP_005767231.1">
    <property type="nucleotide sequence ID" value="XM_005767174.1"/>
</dbReference>
<organism evidence="1 2">
    <name type="scientific">Emiliania huxleyi (strain CCMP1516)</name>
    <dbReference type="NCBI Taxonomy" id="280463"/>
    <lineage>
        <taxon>Eukaryota</taxon>
        <taxon>Haptista</taxon>
        <taxon>Haptophyta</taxon>
        <taxon>Prymnesiophyceae</taxon>
        <taxon>Isochrysidales</taxon>
        <taxon>Noelaerhabdaceae</taxon>
        <taxon>Emiliania</taxon>
    </lineage>
</organism>